<accession>A0ABV3SJF9</accession>
<organism evidence="1 2">
    <name type="scientific">Aquibium pacificus</name>
    <dbReference type="NCBI Taxonomy" id="3153579"/>
    <lineage>
        <taxon>Bacteria</taxon>
        <taxon>Pseudomonadati</taxon>
        <taxon>Pseudomonadota</taxon>
        <taxon>Alphaproteobacteria</taxon>
        <taxon>Hyphomicrobiales</taxon>
        <taxon>Phyllobacteriaceae</taxon>
        <taxon>Aquibium</taxon>
    </lineage>
</organism>
<dbReference type="Pfam" id="PF04860">
    <property type="entry name" value="Phage_portal"/>
    <property type="match status" value="1"/>
</dbReference>
<evidence type="ECO:0000313" key="1">
    <source>
        <dbReference type="EMBL" id="MEX0406907.1"/>
    </source>
</evidence>
<dbReference type="EMBL" id="JBDPGJ010000003">
    <property type="protein sequence ID" value="MEX0406907.1"/>
    <property type="molecule type" value="Genomic_DNA"/>
</dbReference>
<proteinExistence type="predicted"/>
<name>A0ABV3SJF9_9HYPH</name>
<dbReference type="InterPro" id="IPR006427">
    <property type="entry name" value="Portal_HK97"/>
</dbReference>
<comment type="caution">
    <text evidence="1">The sequence shown here is derived from an EMBL/GenBank/DDBJ whole genome shotgun (WGS) entry which is preliminary data.</text>
</comment>
<dbReference type="Proteomes" id="UP001556692">
    <property type="component" value="Unassembled WGS sequence"/>
</dbReference>
<reference evidence="1 2" key="1">
    <citation type="submission" date="2024-05" db="EMBL/GenBank/DDBJ databases">
        <authorList>
            <person name="Jiang F."/>
        </authorList>
    </citation>
    <scope>NUCLEOTIDE SEQUENCE [LARGE SCALE GENOMIC DNA]</scope>
    <source>
        <strain evidence="1 2">LZ166</strain>
    </source>
</reference>
<evidence type="ECO:0000313" key="2">
    <source>
        <dbReference type="Proteomes" id="UP001556692"/>
    </source>
</evidence>
<dbReference type="InterPro" id="IPR006944">
    <property type="entry name" value="Phage/GTA_portal"/>
</dbReference>
<protein>
    <submittedName>
        <fullName evidence="1">Phage portal protein</fullName>
    </submittedName>
</protein>
<dbReference type="NCBIfam" id="TIGR01537">
    <property type="entry name" value="portal_HK97"/>
    <property type="match status" value="1"/>
</dbReference>
<sequence>MDNETKPGLLARLRAALLNRATVPTKHPEKSRVHVASRTISGIHVNPDNILTSSVAWACCRFISESIAMMPWRAFRELPGGGAEIDKRHPVDQILYIRPNPELSTFQLKETLIHQALRWGNSFCEIERDTVGRPFALHLLHPDRVQVLRDDNGVLFYRVSNGIGGTVDLDAMDVLHIRGFGDDVVGYSVAEYAAQSIGWAMAASLFGASFFGNGANVALIVKNKTALSPEALAFQRSEFDQLYKGVNKSHRTAHVDNDTDVESVGTSPADSQMVEANRFLVDEVSRWFGVPPHIANELSRSTFSNIEHQSIEAVQRCLAPWVARLECEADYKLFGINPRGYYSRLDMEETLRGDFKTRAEGFKIYREMGVISADEIRDRIDMNPIGGIEGSMRTMNSTYAPLERIAGGTAQAAAPVPAQATA</sequence>
<keyword evidence="2" id="KW-1185">Reference proteome</keyword>
<dbReference type="RefSeq" id="WP_367954789.1">
    <property type="nucleotide sequence ID" value="NZ_JBDPGJ010000003.1"/>
</dbReference>
<gene>
    <name evidence="1" type="ORF">ABGN05_14680</name>
</gene>